<keyword evidence="1" id="KW-0472">Membrane</keyword>
<gene>
    <name evidence="2" type="ORF">KHA97_08215</name>
</gene>
<proteinExistence type="predicted"/>
<evidence type="ECO:0000313" key="3">
    <source>
        <dbReference type="Proteomes" id="UP000681414"/>
    </source>
</evidence>
<dbReference type="AlphaFoldDB" id="A0A942YFI2"/>
<keyword evidence="1" id="KW-0812">Transmembrane</keyword>
<sequence length="57" mass="6659">MGDVLFQLFSIGYIVLIIILIVFLVLTFSKRKHQLDRIEKKLDAINERINNEKNEGV</sequence>
<reference evidence="2 3" key="1">
    <citation type="submission" date="2021-05" db="EMBL/GenBank/DDBJ databases">
        <title>Novel Bacillus species.</title>
        <authorList>
            <person name="Liu G."/>
        </authorList>
    </citation>
    <scope>NUCLEOTIDE SEQUENCE [LARGE SCALE GENOMIC DNA]</scope>
    <source>
        <strain evidence="3">FJAT-49780</strain>
    </source>
</reference>
<keyword evidence="1" id="KW-1133">Transmembrane helix</keyword>
<dbReference type="RefSeq" id="WP_213124198.1">
    <property type="nucleotide sequence ID" value="NZ_JAGYPG010000001.1"/>
</dbReference>
<dbReference type="EMBL" id="JAGYPG010000001">
    <property type="protein sequence ID" value="MBS4195063.1"/>
    <property type="molecule type" value="Genomic_DNA"/>
</dbReference>
<evidence type="ECO:0000256" key="1">
    <source>
        <dbReference type="SAM" id="Phobius"/>
    </source>
</evidence>
<organism evidence="2 3">
    <name type="scientific">Lederbergia citri</name>
    <dbReference type="NCBI Taxonomy" id="2833580"/>
    <lineage>
        <taxon>Bacteria</taxon>
        <taxon>Bacillati</taxon>
        <taxon>Bacillota</taxon>
        <taxon>Bacilli</taxon>
        <taxon>Bacillales</taxon>
        <taxon>Bacillaceae</taxon>
        <taxon>Lederbergia</taxon>
    </lineage>
</organism>
<keyword evidence="3" id="KW-1185">Reference proteome</keyword>
<comment type="caution">
    <text evidence="2">The sequence shown here is derived from an EMBL/GenBank/DDBJ whole genome shotgun (WGS) entry which is preliminary data.</text>
</comment>
<feature type="transmembrane region" description="Helical" evidence="1">
    <location>
        <begin position="6"/>
        <end position="28"/>
    </location>
</feature>
<dbReference type="Proteomes" id="UP000681414">
    <property type="component" value="Unassembled WGS sequence"/>
</dbReference>
<evidence type="ECO:0000313" key="2">
    <source>
        <dbReference type="EMBL" id="MBS4195063.1"/>
    </source>
</evidence>
<protein>
    <submittedName>
        <fullName evidence="2">DUF4083 domain-containing protein</fullName>
    </submittedName>
</protein>
<name>A0A942YFI2_9BACI</name>
<accession>A0A942YFI2</accession>